<dbReference type="EMBL" id="JAUZQC010000017">
    <property type="protein sequence ID" value="KAK5856372.1"/>
    <property type="molecule type" value="Genomic_DNA"/>
</dbReference>
<dbReference type="Proteomes" id="UP001346869">
    <property type="component" value="Unassembled WGS sequence"/>
</dbReference>
<reference evidence="1 2" key="1">
    <citation type="journal article" date="2023" name="Genes (Basel)">
        <title>Chromosome-Level Genome Assembly and Circadian Gene Repertoire of the Patagonia Blennie Eleginops maclovinus-The Closest Ancestral Proxy of Antarctic Cryonotothenioids.</title>
        <authorList>
            <person name="Cheng C.C."/>
            <person name="Rivera-Colon A.G."/>
            <person name="Minhas B.F."/>
            <person name="Wilson L."/>
            <person name="Rayamajhi N."/>
            <person name="Vargas-Chacoff L."/>
            <person name="Catchen J.M."/>
        </authorList>
    </citation>
    <scope>NUCLEOTIDE SEQUENCE [LARGE SCALE GENOMIC DNA]</scope>
    <source>
        <strain evidence="1">JMC-PN-2008</strain>
    </source>
</reference>
<accession>A0AAN7X8L1</accession>
<dbReference type="AlphaFoldDB" id="A0AAN7X8L1"/>
<sequence length="87" mass="10283">MTFVSTTEWEQSSNRMWPMRDQQQDYAHAKLLCNKQPVKSASAKRRKVRASCCPVAHRPRRRVIATSSYEPWLSDVQQHVVLTWHCR</sequence>
<reference evidence="1 2" key="2">
    <citation type="journal article" date="2023" name="Mol. Biol. Evol.">
        <title>Genomics of Secondarily Temperate Adaptation in the Only Non-Antarctic Icefish.</title>
        <authorList>
            <person name="Rivera-Colon A.G."/>
            <person name="Rayamajhi N."/>
            <person name="Minhas B.F."/>
            <person name="Madrigal G."/>
            <person name="Bilyk K.T."/>
            <person name="Yoon V."/>
            <person name="Hune M."/>
            <person name="Gregory S."/>
            <person name="Cheng C.H.C."/>
            <person name="Catchen J.M."/>
        </authorList>
    </citation>
    <scope>NUCLEOTIDE SEQUENCE [LARGE SCALE GENOMIC DNA]</scope>
    <source>
        <strain evidence="1">JMC-PN-2008</strain>
    </source>
</reference>
<keyword evidence="2" id="KW-1185">Reference proteome</keyword>
<evidence type="ECO:0000313" key="2">
    <source>
        <dbReference type="Proteomes" id="UP001346869"/>
    </source>
</evidence>
<proteinExistence type="predicted"/>
<evidence type="ECO:0000313" key="1">
    <source>
        <dbReference type="EMBL" id="KAK5856372.1"/>
    </source>
</evidence>
<comment type="caution">
    <text evidence="1">The sequence shown here is derived from an EMBL/GenBank/DDBJ whole genome shotgun (WGS) entry which is preliminary data.</text>
</comment>
<organism evidence="1 2">
    <name type="scientific">Eleginops maclovinus</name>
    <name type="common">Patagonian blennie</name>
    <name type="synonym">Eleginus maclovinus</name>
    <dbReference type="NCBI Taxonomy" id="56733"/>
    <lineage>
        <taxon>Eukaryota</taxon>
        <taxon>Metazoa</taxon>
        <taxon>Chordata</taxon>
        <taxon>Craniata</taxon>
        <taxon>Vertebrata</taxon>
        <taxon>Euteleostomi</taxon>
        <taxon>Actinopterygii</taxon>
        <taxon>Neopterygii</taxon>
        <taxon>Teleostei</taxon>
        <taxon>Neoteleostei</taxon>
        <taxon>Acanthomorphata</taxon>
        <taxon>Eupercaria</taxon>
        <taxon>Perciformes</taxon>
        <taxon>Notothenioidei</taxon>
        <taxon>Eleginopidae</taxon>
        <taxon>Eleginops</taxon>
    </lineage>
</organism>
<name>A0AAN7X8L1_ELEMC</name>
<protein>
    <submittedName>
        <fullName evidence="1">Uncharacterized protein</fullName>
    </submittedName>
</protein>
<gene>
    <name evidence="1" type="ORF">PBY51_007974</name>
</gene>